<comment type="caution">
    <text evidence="4">The sequence shown here is derived from an EMBL/GenBank/DDBJ whole genome shotgun (WGS) entry which is preliminary data.</text>
</comment>
<organism evidence="4 5">
    <name type="scientific">Dactylosporangium sucinum</name>
    <dbReference type="NCBI Taxonomy" id="1424081"/>
    <lineage>
        <taxon>Bacteria</taxon>
        <taxon>Bacillati</taxon>
        <taxon>Actinomycetota</taxon>
        <taxon>Actinomycetes</taxon>
        <taxon>Micromonosporales</taxon>
        <taxon>Micromonosporaceae</taxon>
        <taxon>Dactylosporangium</taxon>
    </lineage>
</organism>
<dbReference type="GO" id="GO:0006633">
    <property type="term" value="P:fatty acid biosynthetic process"/>
    <property type="evidence" value="ECO:0007669"/>
    <property type="project" value="TreeGrafter"/>
</dbReference>
<dbReference type="GO" id="GO:0048038">
    <property type="term" value="F:quinone binding"/>
    <property type="evidence" value="ECO:0007669"/>
    <property type="project" value="TreeGrafter"/>
</dbReference>
<dbReference type="PRINTS" id="PR00081">
    <property type="entry name" value="GDHRDH"/>
</dbReference>
<dbReference type="SUPFAM" id="SSF51735">
    <property type="entry name" value="NAD(P)-binding Rossmann-fold domains"/>
    <property type="match status" value="1"/>
</dbReference>
<dbReference type="RefSeq" id="WP_268241692.1">
    <property type="nucleotide sequence ID" value="NZ_BMPI01000028.1"/>
</dbReference>
<comment type="similarity">
    <text evidence="1 3">Belongs to the short-chain dehydrogenases/reductases (SDR) family.</text>
</comment>
<dbReference type="InterPro" id="IPR020904">
    <property type="entry name" value="Sc_DH/Rdtase_CS"/>
</dbReference>
<accession>A0A917U0F6</accession>
<evidence type="ECO:0000313" key="4">
    <source>
        <dbReference type="EMBL" id="GGM45916.1"/>
    </source>
</evidence>
<dbReference type="InterPro" id="IPR002347">
    <property type="entry name" value="SDR_fam"/>
</dbReference>
<gene>
    <name evidence="4" type="ORF">GCM10007977_054550</name>
</gene>
<protein>
    <submittedName>
        <fullName evidence="4">Beta-ketoacyl-ACP reductase</fullName>
    </submittedName>
</protein>
<keyword evidence="2" id="KW-0560">Oxidoreductase</keyword>
<dbReference type="EMBL" id="BMPI01000028">
    <property type="protein sequence ID" value="GGM45916.1"/>
    <property type="molecule type" value="Genomic_DNA"/>
</dbReference>
<evidence type="ECO:0000313" key="5">
    <source>
        <dbReference type="Proteomes" id="UP000642070"/>
    </source>
</evidence>
<dbReference type="AlphaFoldDB" id="A0A917U0F6"/>
<proteinExistence type="inferred from homology"/>
<keyword evidence="5" id="KW-1185">Reference proteome</keyword>
<dbReference type="Pfam" id="PF00106">
    <property type="entry name" value="adh_short"/>
    <property type="match status" value="1"/>
</dbReference>
<reference evidence="4" key="2">
    <citation type="submission" date="2020-09" db="EMBL/GenBank/DDBJ databases">
        <authorList>
            <person name="Sun Q."/>
            <person name="Ohkuma M."/>
        </authorList>
    </citation>
    <scope>NUCLEOTIDE SEQUENCE</scope>
    <source>
        <strain evidence="4">JCM 19831</strain>
    </source>
</reference>
<dbReference type="InterPro" id="IPR036291">
    <property type="entry name" value="NAD(P)-bd_dom_sf"/>
</dbReference>
<reference evidence="4" key="1">
    <citation type="journal article" date="2014" name="Int. J. Syst. Evol. Microbiol.">
        <title>Complete genome sequence of Corynebacterium casei LMG S-19264T (=DSM 44701T), isolated from a smear-ripened cheese.</title>
        <authorList>
            <consortium name="US DOE Joint Genome Institute (JGI-PGF)"/>
            <person name="Walter F."/>
            <person name="Albersmeier A."/>
            <person name="Kalinowski J."/>
            <person name="Ruckert C."/>
        </authorList>
    </citation>
    <scope>NUCLEOTIDE SEQUENCE</scope>
    <source>
        <strain evidence="4">JCM 19831</strain>
    </source>
</reference>
<dbReference type="CDD" id="cd05233">
    <property type="entry name" value="SDR_c"/>
    <property type="match status" value="1"/>
</dbReference>
<name>A0A917U0F6_9ACTN</name>
<evidence type="ECO:0000256" key="1">
    <source>
        <dbReference type="ARBA" id="ARBA00006484"/>
    </source>
</evidence>
<sequence length="234" mass="24319">MRSALVTGGGSGIGAAVAKSLSAAGYGVVCVGRRLERVEEIAAEISDAGGRALARAVDVRSPDQVDRAVADTVAEFGRLDLLVNNAGVFRKDELVALSDDDWLDTIGANLNGAFYCARAAARQMLSQEPRHGARGQVINVNSGAGLRGYPTGAAYSASKFGLLGLSDTMRQELSERLIKVTDLVVAAMVQSELSNRRQVVRLPASVVGTLVTALAAVEGAGVVTRLDLGQLPAE</sequence>
<dbReference type="PANTHER" id="PTHR42760:SF133">
    <property type="entry name" value="3-OXOACYL-[ACYL-CARRIER-PROTEIN] REDUCTASE"/>
    <property type="match status" value="1"/>
</dbReference>
<evidence type="ECO:0000256" key="2">
    <source>
        <dbReference type="ARBA" id="ARBA00023002"/>
    </source>
</evidence>
<dbReference type="GO" id="GO:0016616">
    <property type="term" value="F:oxidoreductase activity, acting on the CH-OH group of donors, NAD or NADP as acceptor"/>
    <property type="evidence" value="ECO:0007669"/>
    <property type="project" value="TreeGrafter"/>
</dbReference>
<dbReference type="PANTHER" id="PTHR42760">
    <property type="entry name" value="SHORT-CHAIN DEHYDROGENASES/REDUCTASES FAMILY MEMBER"/>
    <property type="match status" value="1"/>
</dbReference>
<evidence type="ECO:0000256" key="3">
    <source>
        <dbReference type="RuleBase" id="RU000363"/>
    </source>
</evidence>
<dbReference type="PRINTS" id="PR00080">
    <property type="entry name" value="SDRFAMILY"/>
</dbReference>
<dbReference type="PROSITE" id="PS00061">
    <property type="entry name" value="ADH_SHORT"/>
    <property type="match status" value="1"/>
</dbReference>
<dbReference type="Gene3D" id="3.40.50.720">
    <property type="entry name" value="NAD(P)-binding Rossmann-like Domain"/>
    <property type="match status" value="1"/>
</dbReference>
<dbReference type="Proteomes" id="UP000642070">
    <property type="component" value="Unassembled WGS sequence"/>
</dbReference>